<dbReference type="SUPFAM" id="SSF81383">
    <property type="entry name" value="F-box domain"/>
    <property type="match status" value="1"/>
</dbReference>
<dbReference type="Proteomes" id="UP000204584">
    <property type="component" value="Segment"/>
</dbReference>
<gene>
    <name evidence="2" type="ORF">psal_cds_602</name>
</gene>
<dbReference type="PROSITE" id="PS50181">
    <property type="entry name" value="FBOX"/>
    <property type="match status" value="1"/>
</dbReference>
<evidence type="ECO:0000259" key="1">
    <source>
        <dbReference type="PROSITE" id="PS50181"/>
    </source>
</evidence>
<dbReference type="KEGG" id="vg:16606259"/>
<keyword evidence="3" id="KW-1185">Reference proteome</keyword>
<dbReference type="InterPro" id="IPR036047">
    <property type="entry name" value="F-box-like_dom_sf"/>
</dbReference>
<reference evidence="2 3" key="1">
    <citation type="journal article" date="2013" name="Science">
        <title>Pandoraviruses: amoeba viruses with genomes up to 2.5 Mb reaching that of parasitic eukaryotes.</title>
        <authorList>
            <person name="Philippe N."/>
            <person name="Legendre M."/>
            <person name="Doutre G."/>
            <person name="Coute Y."/>
            <person name="Poirot O."/>
            <person name="Lescot M."/>
            <person name="Arslan D."/>
            <person name="Seltzer V."/>
            <person name="Bertaux L."/>
            <person name="Bruley C."/>
            <person name="Garin J."/>
            <person name="Claverie J.M."/>
            <person name="Abergel C."/>
        </authorList>
    </citation>
    <scope>NUCLEOTIDE SEQUENCE [LARGE SCALE GENOMIC DNA]</scope>
</reference>
<proteinExistence type="predicted"/>
<dbReference type="InterPro" id="IPR052050">
    <property type="entry name" value="SecEffector_AnkRepeat"/>
</dbReference>
<dbReference type="EMBL" id="KC977571">
    <property type="protein sequence ID" value="AGO84472.1"/>
    <property type="molecule type" value="Genomic_DNA"/>
</dbReference>
<evidence type="ECO:0000313" key="3">
    <source>
        <dbReference type="Proteomes" id="UP000204584"/>
    </source>
</evidence>
<protein>
    <submittedName>
        <fullName evidence="2">F-box domain containing protein</fullName>
    </submittedName>
</protein>
<dbReference type="SUPFAM" id="SSF48403">
    <property type="entry name" value="Ankyrin repeat"/>
    <property type="match status" value="1"/>
</dbReference>
<dbReference type="InterPro" id="IPR001810">
    <property type="entry name" value="F-box_dom"/>
</dbReference>
<dbReference type="RefSeq" id="YP_008437543.1">
    <property type="nucleotide sequence ID" value="NC_022098.1"/>
</dbReference>
<dbReference type="PANTHER" id="PTHR46586">
    <property type="entry name" value="ANKYRIN REPEAT-CONTAINING PROTEIN"/>
    <property type="match status" value="1"/>
</dbReference>
<sequence length="358" mass="38548">MSHIALTDSGCADNMPVGSVPFDTLPDEILAVLFALLDCRDSAVSVAPTCRRWRCVATDAAAIGRRRCTTISLAKNGPAGYRERGTGKPAAGDLLLCLRAIRADHPACLLRSRRPDCQWDHRLWSAIAFCDSVTCARAMCLVGSPPRCSDFTEAAAWGGHVSSIERLRDLGCPCNIDRILGIAVDEGRVECAAYALRHGGVLYEGAGWWCGMAPAAPENHAACLRGLLEAGHTFDGNVCMTAATDHADCLRILHEAGYPWDTDVTEMAAHWGAFGCLSYAHEHGCPWDSTTCTVAASQGHLGCLEYAHENGCAWDERTWQAAVDGAHTECIAYLRDHDCPGSQAIDDLHGTRPAQSQR</sequence>
<dbReference type="Gene3D" id="1.20.1280.50">
    <property type="match status" value="1"/>
</dbReference>
<feature type="domain" description="F-box" evidence="1">
    <location>
        <begin position="19"/>
        <end position="67"/>
    </location>
</feature>
<dbReference type="Pfam" id="PF12937">
    <property type="entry name" value="F-box-like"/>
    <property type="match status" value="1"/>
</dbReference>
<name>S4W226_9VIRU</name>
<dbReference type="Gene3D" id="1.25.40.20">
    <property type="entry name" value="Ankyrin repeat-containing domain"/>
    <property type="match status" value="1"/>
</dbReference>
<evidence type="ECO:0000313" key="2">
    <source>
        <dbReference type="EMBL" id="AGO84472.1"/>
    </source>
</evidence>
<accession>S4W226</accession>
<dbReference type="PANTHER" id="PTHR46586:SF3">
    <property type="entry name" value="ANKYRIN REPEAT-CONTAINING PROTEIN"/>
    <property type="match status" value="1"/>
</dbReference>
<dbReference type="GeneID" id="16606259"/>
<organism evidence="2 3">
    <name type="scientific">Pandoravirus salinus</name>
    <dbReference type="NCBI Taxonomy" id="1349410"/>
    <lineage>
        <taxon>Viruses</taxon>
        <taxon>Pandoravirus</taxon>
    </lineage>
</organism>
<dbReference type="InterPro" id="IPR036770">
    <property type="entry name" value="Ankyrin_rpt-contain_sf"/>
</dbReference>